<evidence type="ECO:0000313" key="1">
    <source>
        <dbReference type="EMBL" id="KIK95687.1"/>
    </source>
</evidence>
<keyword evidence="2" id="KW-1185">Reference proteome</keyword>
<dbReference type="AlphaFoldDB" id="A0A0D0DE36"/>
<dbReference type="HOGENOM" id="CLU_056788_8_3_1"/>
<name>A0A0D0DE36_9AGAM</name>
<feature type="non-terminal residue" evidence="1">
    <location>
        <position position="1"/>
    </location>
</feature>
<dbReference type="EMBL" id="KN825026">
    <property type="protein sequence ID" value="KIK95687.1"/>
    <property type="molecule type" value="Genomic_DNA"/>
</dbReference>
<evidence type="ECO:0000313" key="2">
    <source>
        <dbReference type="Proteomes" id="UP000054538"/>
    </source>
</evidence>
<dbReference type="Proteomes" id="UP000054538">
    <property type="component" value="Unassembled WGS sequence"/>
</dbReference>
<accession>A0A0D0DE36</accession>
<gene>
    <name evidence="1" type="ORF">PAXRUDRAFT_140094</name>
</gene>
<sequence>EHMLHWHEQLGKLTLKISELASCSEWTVCNVLHLHGEYGTVQNPLSWPWGGPRVVNTGDMDYLSSVLATNPSLYLNKLQDCLSQSHGVDVLITTIC</sequence>
<dbReference type="InParanoid" id="A0A0D0DE36"/>
<dbReference type="OrthoDB" id="3022198at2759"/>
<protein>
    <submittedName>
        <fullName evidence="1">Uncharacterized protein</fullName>
    </submittedName>
</protein>
<proteinExistence type="predicted"/>
<reference evidence="1 2" key="1">
    <citation type="submission" date="2014-04" db="EMBL/GenBank/DDBJ databases">
        <authorList>
            <consortium name="DOE Joint Genome Institute"/>
            <person name="Kuo A."/>
            <person name="Kohler A."/>
            <person name="Jargeat P."/>
            <person name="Nagy L.G."/>
            <person name="Floudas D."/>
            <person name="Copeland A."/>
            <person name="Barry K.W."/>
            <person name="Cichocki N."/>
            <person name="Veneault-Fourrey C."/>
            <person name="LaButti K."/>
            <person name="Lindquist E.A."/>
            <person name="Lipzen A."/>
            <person name="Lundell T."/>
            <person name="Morin E."/>
            <person name="Murat C."/>
            <person name="Sun H."/>
            <person name="Tunlid A."/>
            <person name="Henrissat B."/>
            <person name="Grigoriev I.V."/>
            <person name="Hibbett D.S."/>
            <person name="Martin F."/>
            <person name="Nordberg H.P."/>
            <person name="Cantor M.N."/>
            <person name="Hua S.X."/>
        </authorList>
    </citation>
    <scope>NUCLEOTIDE SEQUENCE [LARGE SCALE GENOMIC DNA]</scope>
    <source>
        <strain evidence="1 2">Ve08.2h10</strain>
    </source>
</reference>
<organism evidence="1 2">
    <name type="scientific">Paxillus rubicundulus Ve08.2h10</name>
    <dbReference type="NCBI Taxonomy" id="930991"/>
    <lineage>
        <taxon>Eukaryota</taxon>
        <taxon>Fungi</taxon>
        <taxon>Dikarya</taxon>
        <taxon>Basidiomycota</taxon>
        <taxon>Agaricomycotina</taxon>
        <taxon>Agaricomycetes</taxon>
        <taxon>Agaricomycetidae</taxon>
        <taxon>Boletales</taxon>
        <taxon>Paxilineae</taxon>
        <taxon>Paxillaceae</taxon>
        <taxon>Paxillus</taxon>
    </lineage>
</organism>
<reference evidence="2" key="2">
    <citation type="submission" date="2015-01" db="EMBL/GenBank/DDBJ databases">
        <title>Evolutionary Origins and Diversification of the Mycorrhizal Mutualists.</title>
        <authorList>
            <consortium name="DOE Joint Genome Institute"/>
            <consortium name="Mycorrhizal Genomics Consortium"/>
            <person name="Kohler A."/>
            <person name="Kuo A."/>
            <person name="Nagy L.G."/>
            <person name="Floudas D."/>
            <person name="Copeland A."/>
            <person name="Barry K.W."/>
            <person name="Cichocki N."/>
            <person name="Veneault-Fourrey C."/>
            <person name="LaButti K."/>
            <person name="Lindquist E.A."/>
            <person name="Lipzen A."/>
            <person name="Lundell T."/>
            <person name="Morin E."/>
            <person name="Murat C."/>
            <person name="Riley R."/>
            <person name="Ohm R."/>
            <person name="Sun H."/>
            <person name="Tunlid A."/>
            <person name="Henrissat B."/>
            <person name="Grigoriev I.V."/>
            <person name="Hibbett D.S."/>
            <person name="Martin F."/>
        </authorList>
    </citation>
    <scope>NUCLEOTIDE SEQUENCE [LARGE SCALE GENOMIC DNA]</scope>
    <source>
        <strain evidence="2">Ve08.2h10</strain>
    </source>
</reference>